<keyword evidence="2" id="KW-1185">Reference proteome</keyword>
<evidence type="ECO:0000313" key="2">
    <source>
        <dbReference type="Proteomes" id="UP000250235"/>
    </source>
</evidence>
<proteinExistence type="predicted"/>
<evidence type="ECO:0000313" key="1">
    <source>
        <dbReference type="EMBL" id="KZV44273.1"/>
    </source>
</evidence>
<organism evidence="1 2">
    <name type="scientific">Dorcoceras hygrometricum</name>
    <dbReference type="NCBI Taxonomy" id="472368"/>
    <lineage>
        <taxon>Eukaryota</taxon>
        <taxon>Viridiplantae</taxon>
        <taxon>Streptophyta</taxon>
        <taxon>Embryophyta</taxon>
        <taxon>Tracheophyta</taxon>
        <taxon>Spermatophyta</taxon>
        <taxon>Magnoliopsida</taxon>
        <taxon>eudicotyledons</taxon>
        <taxon>Gunneridae</taxon>
        <taxon>Pentapetalae</taxon>
        <taxon>asterids</taxon>
        <taxon>lamiids</taxon>
        <taxon>Lamiales</taxon>
        <taxon>Gesneriaceae</taxon>
        <taxon>Didymocarpoideae</taxon>
        <taxon>Trichosporeae</taxon>
        <taxon>Loxocarpinae</taxon>
        <taxon>Dorcoceras</taxon>
    </lineage>
</organism>
<dbReference type="AlphaFoldDB" id="A0A2Z7CC51"/>
<name>A0A2Z7CC51_9LAMI</name>
<gene>
    <name evidence="1" type="ORF">F511_10392</name>
</gene>
<dbReference type="Proteomes" id="UP000250235">
    <property type="component" value="Unassembled WGS sequence"/>
</dbReference>
<dbReference type="EMBL" id="KQ997096">
    <property type="protein sequence ID" value="KZV44273.1"/>
    <property type="molecule type" value="Genomic_DNA"/>
</dbReference>
<protein>
    <submittedName>
        <fullName evidence="1">Phenazine biosynthesis-like domain-containing protein 1</fullName>
    </submittedName>
</protein>
<sequence>MRSNLSTKSTIKASIISDNAISQSCNACATTQPTITRQCGIQAQRLSWPPHQTALDLSGTTTQPDDHNVQRGNSAFKGNQSQYVCILQQEGRSNQLKSTALAAPQQLNSIYYKFESKAVKEQKNHWSTIAKTYELCNYFALLKSGDFSLQTGINRKP</sequence>
<reference evidence="1 2" key="1">
    <citation type="journal article" date="2015" name="Proc. Natl. Acad. Sci. U.S.A.">
        <title>The resurrection genome of Boea hygrometrica: A blueprint for survival of dehydration.</title>
        <authorList>
            <person name="Xiao L."/>
            <person name="Yang G."/>
            <person name="Zhang L."/>
            <person name="Yang X."/>
            <person name="Zhao S."/>
            <person name="Ji Z."/>
            <person name="Zhou Q."/>
            <person name="Hu M."/>
            <person name="Wang Y."/>
            <person name="Chen M."/>
            <person name="Xu Y."/>
            <person name="Jin H."/>
            <person name="Xiao X."/>
            <person name="Hu G."/>
            <person name="Bao F."/>
            <person name="Hu Y."/>
            <person name="Wan P."/>
            <person name="Li L."/>
            <person name="Deng X."/>
            <person name="Kuang T."/>
            <person name="Xiang C."/>
            <person name="Zhu J.K."/>
            <person name="Oliver M.J."/>
            <person name="He Y."/>
        </authorList>
    </citation>
    <scope>NUCLEOTIDE SEQUENCE [LARGE SCALE GENOMIC DNA]</scope>
    <source>
        <strain evidence="2">cv. XS01</strain>
    </source>
</reference>
<accession>A0A2Z7CC51</accession>